<accession>A0A290QB52</accession>
<feature type="region of interest" description="Disordered" evidence="1">
    <location>
        <begin position="1"/>
        <end position="26"/>
    </location>
</feature>
<organism evidence="2 3">
    <name type="scientific">Nibricoccus aquaticus</name>
    <dbReference type="NCBI Taxonomy" id="2576891"/>
    <lineage>
        <taxon>Bacteria</taxon>
        <taxon>Pseudomonadati</taxon>
        <taxon>Verrucomicrobiota</taxon>
        <taxon>Opitutia</taxon>
        <taxon>Opitutales</taxon>
        <taxon>Opitutaceae</taxon>
        <taxon>Nibricoccus</taxon>
    </lineage>
</organism>
<sequence>MPEELRAEGQAGRKFTAESAEDAETGKLKRRNFWTGLTGLRGLGRRRRSRVKGAVDAKAGNLTAEIAEIAEGCEVG</sequence>
<reference evidence="2 3" key="1">
    <citation type="submission" date="2017-09" db="EMBL/GenBank/DDBJ databases">
        <title>Complete genome sequence of Verrucomicrobial strain HZ-65, isolated from freshwater.</title>
        <authorList>
            <person name="Choi A."/>
        </authorList>
    </citation>
    <scope>NUCLEOTIDE SEQUENCE [LARGE SCALE GENOMIC DNA]</scope>
    <source>
        <strain evidence="2 3">HZ-65</strain>
    </source>
</reference>
<keyword evidence="3" id="KW-1185">Reference proteome</keyword>
<gene>
    <name evidence="2" type="ORF">CMV30_16845</name>
</gene>
<evidence type="ECO:0000313" key="3">
    <source>
        <dbReference type="Proteomes" id="UP000217265"/>
    </source>
</evidence>
<evidence type="ECO:0000256" key="1">
    <source>
        <dbReference type="SAM" id="MobiDB-lite"/>
    </source>
</evidence>
<name>A0A290QB52_9BACT</name>
<dbReference type="AlphaFoldDB" id="A0A290QB52"/>
<dbReference type="KEGG" id="vbh:CMV30_16845"/>
<proteinExistence type="predicted"/>
<evidence type="ECO:0000313" key="2">
    <source>
        <dbReference type="EMBL" id="ATC65477.1"/>
    </source>
</evidence>
<protein>
    <submittedName>
        <fullName evidence="2">Uncharacterized protein</fullName>
    </submittedName>
</protein>
<dbReference type="EMBL" id="CP023344">
    <property type="protein sequence ID" value="ATC65477.1"/>
    <property type="molecule type" value="Genomic_DNA"/>
</dbReference>
<dbReference type="Proteomes" id="UP000217265">
    <property type="component" value="Chromosome"/>
</dbReference>